<keyword evidence="1" id="KW-0732">Signal</keyword>
<evidence type="ECO:0000259" key="3">
    <source>
        <dbReference type="Pfam" id="PF13205"/>
    </source>
</evidence>
<dbReference type="InterPro" id="IPR032812">
    <property type="entry name" value="SbsA_Ig"/>
</dbReference>
<dbReference type="Pfam" id="PF13205">
    <property type="entry name" value="Big_5"/>
    <property type="match status" value="2"/>
</dbReference>
<dbReference type="Gene3D" id="2.60.40.3710">
    <property type="match status" value="1"/>
</dbReference>
<reference evidence="4 5" key="1">
    <citation type="submission" date="2020-08" db="EMBL/GenBank/DDBJ databases">
        <title>Genomic Encyclopedia of Type Strains, Phase IV (KMG-IV): sequencing the most valuable type-strain genomes for metagenomic binning, comparative biology and taxonomic classification.</title>
        <authorList>
            <person name="Goeker M."/>
        </authorList>
    </citation>
    <scope>NUCLEOTIDE SEQUENCE [LARGE SCALE GENOMIC DNA]</scope>
    <source>
        <strain evidence="4 5">DSM 2461</strain>
    </source>
</reference>
<dbReference type="Gene3D" id="2.60.40.10">
    <property type="entry name" value="Immunoglobulins"/>
    <property type="match status" value="3"/>
</dbReference>
<dbReference type="RefSeq" id="WP_184747259.1">
    <property type="nucleotide sequence ID" value="NZ_JACHGJ010000005.1"/>
</dbReference>
<comment type="caution">
    <text evidence="4">The sequence shown here is derived from an EMBL/GenBank/DDBJ whole genome shotgun (WGS) entry which is preliminary data.</text>
</comment>
<evidence type="ECO:0000313" key="5">
    <source>
        <dbReference type="Proteomes" id="UP000587760"/>
    </source>
</evidence>
<feature type="region of interest" description="Disordered" evidence="2">
    <location>
        <begin position="940"/>
        <end position="959"/>
    </location>
</feature>
<feature type="domain" description="SbsA Ig-like" evidence="3">
    <location>
        <begin position="274"/>
        <end position="360"/>
    </location>
</feature>
<evidence type="ECO:0000256" key="2">
    <source>
        <dbReference type="SAM" id="MobiDB-lite"/>
    </source>
</evidence>
<dbReference type="EMBL" id="JACHGJ010000005">
    <property type="protein sequence ID" value="MBB6481012.1"/>
    <property type="molecule type" value="Genomic_DNA"/>
</dbReference>
<accession>A0A841RF74</accession>
<gene>
    <name evidence="4" type="ORF">HNR50_002685</name>
</gene>
<dbReference type="PROSITE" id="PS51257">
    <property type="entry name" value="PROKAR_LIPOPROTEIN"/>
    <property type="match status" value="1"/>
</dbReference>
<feature type="domain" description="SbsA Ig-like" evidence="3">
    <location>
        <begin position="40"/>
        <end position="143"/>
    </location>
</feature>
<protein>
    <recommendedName>
        <fullName evidence="3">SbsA Ig-like domain-containing protein</fullName>
    </recommendedName>
</protein>
<dbReference type="Proteomes" id="UP000587760">
    <property type="component" value="Unassembled WGS sequence"/>
</dbReference>
<organism evidence="4 5">
    <name type="scientific">Spirochaeta isovalerica</name>
    <dbReference type="NCBI Taxonomy" id="150"/>
    <lineage>
        <taxon>Bacteria</taxon>
        <taxon>Pseudomonadati</taxon>
        <taxon>Spirochaetota</taxon>
        <taxon>Spirochaetia</taxon>
        <taxon>Spirochaetales</taxon>
        <taxon>Spirochaetaceae</taxon>
        <taxon>Spirochaeta</taxon>
    </lineage>
</organism>
<sequence length="1745" mass="190689">MSRRKLLIKMKLPLLVLLVVLFGCSSPLMETIEEEVEIVVTPPSISTLYPESGATGVAIDIDNIVITFNKSIAESSVSSTTIVVTNEEGSVVNGSFTVSGETVNFNPSNNLSYKTVYSVYISDNLLDVNDNSIEADFSWSFTTADAPSSIKPQIKSLDIDSGRGFTNSADVSINIFATDYNGDTDNLNFRYRKSGDTDWSSWTALTNGSGSAPITLDITPGVTESFSYETEVIDASSVKSQVTSCDITYEIQPPTPLDFNWDDLSYFPYNGTLLQITFDEALAPESITDTDFILEKVSDSSLVPGTIGLKSVGDEPDRILELWDLELEPNTAYRVILQPTVSDLAGNQLGGDENVWIFNTGDSIDTDPPDGPVSLVDEVYGKVVPLPTGTIAKGTDEEIRLDFSQITDDFSTIVKMKIWGSSSNAGITNGQTEEEPADADAETFALTKDWLMEAGDGEKYLKVKFRDSALNWSDEKIVKIILDTKGPDDLSSPIVLIENGLSYTNREDRIINLNLSSVDPSGIYKMKLSTTNGELDALALPVRGDYPDDTAYQNALDEFDDWNNNFSLQLPDTDGPYTIYVKTWDYLEQGSSVGSSSTITLDRESPTITYPGLPFLLNTSLQMQNGTDYSITDNTAITDYQWSMISGPGSVYFNAEVDGEDSDDGADIASPYIWADTDGDYFIQLTVTDSAENIGTHDPIPLLWDTTPPADIADLAVQGNNPEFTNSAQPEWTWSASTGADFYRVSFDGFSTYTDVQQTFYSPNTALAEGSHTLSVIAYDYSGNSSAPASRDIKVDTIAPAINISTFQYIANFDNQEITIDFNGGDGSISESGSGLASTVWSKGSGPGTLSFTNPTEKVTNVSANIDGDYVINLSAFDVAGNFSTVQLPLLRDIVAPAAPDLTGPTLTPSVRPNWFWSTGGGGMGVYQWNLDTDADPDWSAETDDTTFSPSDDLLGTPPGIDHTLSVRERDIAGNWSAPSDWTVEVDTSAKTPPEIAINDAYPTIRNVTEITWNAVSGLGGAGKQYRYRIDGEAWHTVASPLSTSPITPTVLEKFDGLMDGNHTLEIQEYIDDPTEWQEDKTGTHTITVDITPPSKPNLWGTGNVTVDDDRTATNDTTPTWTWSSGGGGGIGKYKYRFNSTNPDNDVNTTGLNHTESLTDGTYYLYVSERDQAGNWSDEAYHEITVDTIRPRITDVLITGPTHPDDSDYTYTNSTYVDVQITGDINGYGGTNVGPVKIRYYDYNPSGWKISGTFFTGSSTTINTTLASTNGTKTIYAELYDEAGNYSGYINDSIILDTIAPSGTFYINNNDTATPSLSFKMTLNYTDNLTGTADLEVRTASVYNGSWNSYRTYASTMSSDFQFSPSNGNKYAYITVRDQAGNLAGANYEISDYIYFQLINMTYATKGSSSTTVSAYWTPVSGASGTTYYHLYSSTENGNPNTDPITMTSEGLSTSGSVITESLAADEKEKLRYYYVKPYNATTGGWGPYSPAGVLGFGSNITIIYSPSDATIASNLKSQLQYDLPTAIPSYYSGTQPVWTVTLLPEALVSSTYSSYNTIYGDPVIITPNSSLYATANKVRNIVSSNKGVVAMGYYGGLKFLETASDNWTSWGYPATTTTEAYQQPNEICYGNSYTYLADKYYMYTWRSGNTVWTSPISSTRIPTTTNEDQVAIGTSSSPLNERGLYRPGRDNPVNGWLYGRSQNYSDRFPVVRQGRFLYYGYDGYWTNTTGWAYWINLIARMDNY</sequence>
<evidence type="ECO:0000313" key="4">
    <source>
        <dbReference type="EMBL" id="MBB6481012.1"/>
    </source>
</evidence>
<proteinExistence type="predicted"/>
<keyword evidence="5" id="KW-1185">Reference proteome</keyword>
<evidence type="ECO:0000256" key="1">
    <source>
        <dbReference type="ARBA" id="ARBA00022729"/>
    </source>
</evidence>
<dbReference type="InterPro" id="IPR013783">
    <property type="entry name" value="Ig-like_fold"/>
</dbReference>
<name>A0A841RF74_9SPIO</name>